<dbReference type="PANTHER" id="PTHR24291:SF189">
    <property type="entry name" value="CYTOCHROME P450 4C3-RELATED"/>
    <property type="match status" value="1"/>
</dbReference>
<evidence type="ECO:0000256" key="10">
    <source>
        <dbReference type="ARBA" id="ARBA00023002"/>
    </source>
</evidence>
<evidence type="ECO:0000313" key="15">
    <source>
        <dbReference type="Proteomes" id="UP000000311"/>
    </source>
</evidence>
<dbReference type="InParanoid" id="E2ASD6"/>
<dbReference type="InterPro" id="IPR001128">
    <property type="entry name" value="Cyt_P450"/>
</dbReference>
<evidence type="ECO:0000256" key="9">
    <source>
        <dbReference type="ARBA" id="ARBA00022848"/>
    </source>
</evidence>
<evidence type="ECO:0000256" key="6">
    <source>
        <dbReference type="ARBA" id="ARBA00022617"/>
    </source>
</evidence>
<evidence type="ECO:0000256" key="7">
    <source>
        <dbReference type="ARBA" id="ARBA00022723"/>
    </source>
</evidence>
<keyword evidence="7" id="KW-0479">Metal-binding</keyword>
<keyword evidence="6" id="KW-0349">Heme</keyword>
<dbReference type="InterPro" id="IPR036396">
    <property type="entry name" value="Cyt_P450_sf"/>
</dbReference>
<comment type="similarity">
    <text evidence="5">Belongs to the cytochrome P450 family.</text>
</comment>
<dbReference type="EMBL" id="GL442292">
    <property type="protein sequence ID" value="EFN63654.1"/>
    <property type="molecule type" value="Genomic_DNA"/>
</dbReference>
<accession>E2ASD6</accession>
<dbReference type="Pfam" id="PF00067">
    <property type="entry name" value="p450"/>
    <property type="match status" value="1"/>
</dbReference>
<keyword evidence="10" id="KW-0560">Oxidoreductase</keyword>
<comment type="subcellular location">
    <subcellularLocation>
        <location evidence="4">Endoplasmic reticulum membrane</location>
        <topology evidence="4">Peripheral membrane protein</topology>
    </subcellularLocation>
    <subcellularLocation>
        <location evidence="3">Microsome membrane</location>
        <topology evidence="3">Peripheral membrane protein</topology>
    </subcellularLocation>
</comment>
<keyword evidence="11" id="KW-0408">Iron</keyword>
<keyword evidence="12" id="KW-0503">Monooxygenase</keyword>
<evidence type="ECO:0000256" key="11">
    <source>
        <dbReference type="ARBA" id="ARBA00023004"/>
    </source>
</evidence>
<evidence type="ECO:0000256" key="13">
    <source>
        <dbReference type="ARBA" id="ARBA00023136"/>
    </source>
</evidence>
<dbReference type="PANTHER" id="PTHR24291">
    <property type="entry name" value="CYTOCHROME P450 FAMILY 4"/>
    <property type="match status" value="1"/>
</dbReference>
<evidence type="ECO:0000256" key="8">
    <source>
        <dbReference type="ARBA" id="ARBA00022824"/>
    </source>
</evidence>
<evidence type="ECO:0000256" key="5">
    <source>
        <dbReference type="ARBA" id="ARBA00010617"/>
    </source>
</evidence>
<evidence type="ECO:0000313" key="14">
    <source>
        <dbReference type="EMBL" id="EFN63654.1"/>
    </source>
</evidence>
<dbReference type="GO" id="GO:0005506">
    <property type="term" value="F:iron ion binding"/>
    <property type="evidence" value="ECO:0007669"/>
    <property type="project" value="InterPro"/>
</dbReference>
<dbReference type="Gene3D" id="1.10.630.10">
    <property type="entry name" value="Cytochrome P450"/>
    <property type="match status" value="1"/>
</dbReference>
<name>E2ASD6_CAMFO</name>
<evidence type="ECO:0000256" key="2">
    <source>
        <dbReference type="ARBA" id="ARBA00003690"/>
    </source>
</evidence>
<gene>
    <name evidence="14" type="ORF">EAG_05120</name>
</gene>
<sequence length="110" mass="12758">MTKSLKNVEISVVKDLSSFISEHTLNAICETAMGVSLQKLGEFQKQYRNAINEIVELMIYRALRPWFYNDMLFALSSAGRKQKKVLKILHGFTEKVRNKTPSYTSYFIFI</sequence>
<reference evidence="14 15" key="1">
    <citation type="journal article" date="2010" name="Science">
        <title>Genomic comparison of the ants Camponotus floridanus and Harpegnathos saltator.</title>
        <authorList>
            <person name="Bonasio R."/>
            <person name="Zhang G."/>
            <person name="Ye C."/>
            <person name="Mutti N.S."/>
            <person name="Fang X."/>
            <person name="Qin N."/>
            <person name="Donahue G."/>
            <person name="Yang P."/>
            <person name="Li Q."/>
            <person name="Li C."/>
            <person name="Zhang P."/>
            <person name="Huang Z."/>
            <person name="Berger S.L."/>
            <person name="Reinberg D."/>
            <person name="Wang J."/>
            <person name="Liebig J."/>
        </authorList>
    </citation>
    <scope>NUCLEOTIDE SEQUENCE [LARGE SCALE GENOMIC DNA]</scope>
    <source>
        <strain evidence="15">C129</strain>
    </source>
</reference>
<dbReference type="GO" id="GO:0004497">
    <property type="term" value="F:monooxygenase activity"/>
    <property type="evidence" value="ECO:0007669"/>
    <property type="project" value="UniProtKB-KW"/>
</dbReference>
<dbReference type="SUPFAM" id="SSF48264">
    <property type="entry name" value="Cytochrome P450"/>
    <property type="match status" value="1"/>
</dbReference>
<dbReference type="GO" id="GO:0005789">
    <property type="term" value="C:endoplasmic reticulum membrane"/>
    <property type="evidence" value="ECO:0007669"/>
    <property type="project" value="UniProtKB-SubCell"/>
</dbReference>
<protein>
    <submittedName>
        <fullName evidence="14">Cytochrome P450 4C1</fullName>
    </submittedName>
</protein>
<keyword evidence="15" id="KW-1185">Reference proteome</keyword>
<organism evidence="15">
    <name type="scientific">Camponotus floridanus</name>
    <name type="common">Florida carpenter ant</name>
    <dbReference type="NCBI Taxonomy" id="104421"/>
    <lineage>
        <taxon>Eukaryota</taxon>
        <taxon>Metazoa</taxon>
        <taxon>Ecdysozoa</taxon>
        <taxon>Arthropoda</taxon>
        <taxon>Hexapoda</taxon>
        <taxon>Insecta</taxon>
        <taxon>Pterygota</taxon>
        <taxon>Neoptera</taxon>
        <taxon>Endopterygota</taxon>
        <taxon>Hymenoptera</taxon>
        <taxon>Apocrita</taxon>
        <taxon>Aculeata</taxon>
        <taxon>Formicoidea</taxon>
        <taxon>Formicidae</taxon>
        <taxon>Formicinae</taxon>
        <taxon>Camponotus</taxon>
    </lineage>
</organism>
<keyword evidence="13" id="KW-0472">Membrane</keyword>
<evidence type="ECO:0000256" key="4">
    <source>
        <dbReference type="ARBA" id="ARBA00004406"/>
    </source>
</evidence>
<dbReference type="Proteomes" id="UP000000311">
    <property type="component" value="Unassembled WGS sequence"/>
</dbReference>
<dbReference type="GO" id="GO:0020037">
    <property type="term" value="F:heme binding"/>
    <property type="evidence" value="ECO:0007669"/>
    <property type="project" value="InterPro"/>
</dbReference>
<dbReference type="OrthoDB" id="1470350at2759"/>
<comment type="function">
    <text evidence="2">May be involved in the metabolism of insect hormones and in the breakdown of synthetic insecticides.</text>
</comment>
<dbReference type="GO" id="GO:0016705">
    <property type="term" value="F:oxidoreductase activity, acting on paired donors, with incorporation or reduction of molecular oxygen"/>
    <property type="evidence" value="ECO:0007669"/>
    <property type="project" value="InterPro"/>
</dbReference>
<dbReference type="AlphaFoldDB" id="E2ASD6"/>
<keyword evidence="9" id="KW-0492">Microsome</keyword>
<dbReference type="InterPro" id="IPR050196">
    <property type="entry name" value="Cytochrome_P450_Monoox"/>
</dbReference>
<proteinExistence type="inferred from homology"/>
<evidence type="ECO:0000256" key="1">
    <source>
        <dbReference type="ARBA" id="ARBA00001971"/>
    </source>
</evidence>
<keyword evidence="8" id="KW-0256">Endoplasmic reticulum</keyword>
<comment type="cofactor">
    <cofactor evidence="1">
        <name>heme</name>
        <dbReference type="ChEBI" id="CHEBI:30413"/>
    </cofactor>
</comment>
<evidence type="ECO:0000256" key="3">
    <source>
        <dbReference type="ARBA" id="ARBA00004174"/>
    </source>
</evidence>
<evidence type="ECO:0000256" key="12">
    <source>
        <dbReference type="ARBA" id="ARBA00023033"/>
    </source>
</evidence>